<reference evidence="1" key="1">
    <citation type="journal article" date="2014" name="Front. Microbiol.">
        <title>High frequency of phylogenetically diverse reductive dehalogenase-homologous genes in deep subseafloor sedimentary metagenomes.</title>
        <authorList>
            <person name="Kawai M."/>
            <person name="Futagami T."/>
            <person name="Toyoda A."/>
            <person name="Takaki Y."/>
            <person name="Nishi S."/>
            <person name="Hori S."/>
            <person name="Arai W."/>
            <person name="Tsubouchi T."/>
            <person name="Morono Y."/>
            <person name="Uchiyama I."/>
            <person name="Ito T."/>
            <person name="Fujiyama A."/>
            <person name="Inagaki F."/>
            <person name="Takami H."/>
        </authorList>
    </citation>
    <scope>NUCLEOTIDE SEQUENCE</scope>
    <source>
        <strain evidence="1">Expedition CK06-06</strain>
    </source>
</reference>
<organism evidence="1">
    <name type="scientific">marine sediment metagenome</name>
    <dbReference type="NCBI Taxonomy" id="412755"/>
    <lineage>
        <taxon>unclassified sequences</taxon>
        <taxon>metagenomes</taxon>
        <taxon>ecological metagenomes</taxon>
    </lineage>
</organism>
<gene>
    <name evidence="1" type="ORF">S03H2_61329</name>
</gene>
<comment type="caution">
    <text evidence="1">The sequence shown here is derived from an EMBL/GenBank/DDBJ whole genome shotgun (WGS) entry which is preliminary data.</text>
</comment>
<dbReference type="EMBL" id="BARU01039584">
    <property type="protein sequence ID" value="GAH82701.1"/>
    <property type="molecule type" value="Genomic_DNA"/>
</dbReference>
<evidence type="ECO:0000313" key="1">
    <source>
        <dbReference type="EMBL" id="GAH82701.1"/>
    </source>
</evidence>
<dbReference type="AlphaFoldDB" id="X1IJW2"/>
<accession>X1IJW2</accession>
<protein>
    <submittedName>
        <fullName evidence="1">Uncharacterized protein</fullName>
    </submittedName>
</protein>
<sequence>MAKYEGGIFRVDEWLTAYGSNKWEGYVFCPPDKAVRREVGEKAAELLSDKYDFSFKKPDCFDRAKIR</sequence>
<name>X1IJW2_9ZZZZ</name>
<proteinExistence type="predicted"/>